<evidence type="ECO:0000313" key="2">
    <source>
        <dbReference type="EMBL" id="RPD56729.1"/>
    </source>
</evidence>
<proteinExistence type="predicted"/>
<accession>A0A5C2S1J8</accession>
<keyword evidence="3" id="KW-1185">Reference proteome</keyword>
<feature type="compositionally biased region" description="Basic residues" evidence="1">
    <location>
        <begin position="216"/>
        <end position="229"/>
    </location>
</feature>
<feature type="region of interest" description="Disordered" evidence="1">
    <location>
        <begin position="198"/>
        <end position="282"/>
    </location>
</feature>
<feature type="compositionally biased region" description="Basic and acidic residues" evidence="1">
    <location>
        <begin position="263"/>
        <end position="282"/>
    </location>
</feature>
<evidence type="ECO:0000313" key="3">
    <source>
        <dbReference type="Proteomes" id="UP000313359"/>
    </source>
</evidence>
<name>A0A5C2S1J8_9APHY</name>
<organism evidence="2 3">
    <name type="scientific">Lentinus tigrinus ALCF2SS1-6</name>
    <dbReference type="NCBI Taxonomy" id="1328759"/>
    <lineage>
        <taxon>Eukaryota</taxon>
        <taxon>Fungi</taxon>
        <taxon>Dikarya</taxon>
        <taxon>Basidiomycota</taxon>
        <taxon>Agaricomycotina</taxon>
        <taxon>Agaricomycetes</taxon>
        <taxon>Polyporales</taxon>
        <taxon>Polyporaceae</taxon>
        <taxon>Lentinus</taxon>
    </lineage>
</organism>
<dbReference type="AlphaFoldDB" id="A0A5C2S1J8"/>
<protein>
    <submittedName>
        <fullName evidence="2">Uncharacterized protein</fullName>
    </submittedName>
</protein>
<dbReference type="Proteomes" id="UP000313359">
    <property type="component" value="Unassembled WGS sequence"/>
</dbReference>
<reference evidence="2" key="1">
    <citation type="journal article" date="2018" name="Genome Biol. Evol.">
        <title>Genomics and development of Lentinus tigrinus, a white-rot wood-decaying mushroom with dimorphic fruiting bodies.</title>
        <authorList>
            <person name="Wu B."/>
            <person name="Xu Z."/>
            <person name="Knudson A."/>
            <person name="Carlson A."/>
            <person name="Chen N."/>
            <person name="Kovaka S."/>
            <person name="LaButti K."/>
            <person name="Lipzen A."/>
            <person name="Pennachio C."/>
            <person name="Riley R."/>
            <person name="Schakwitz W."/>
            <person name="Umezawa K."/>
            <person name="Ohm R.A."/>
            <person name="Grigoriev I.V."/>
            <person name="Nagy L.G."/>
            <person name="Gibbons J."/>
            <person name="Hibbett D."/>
        </authorList>
    </citation>
    <scope>NUCLEOTIDE SEQUENCE [LARGE SCALE GENOMIC DNA]</scope>
    <source>
        <strain evidence="2">ALCF2SS1-6</strain>
    </source>
</reference>
<gene>
    <name evidence="2" type="ORF">L227DRAFT_250844</name>
</gene>
<dbReference type="EMBL" id="ML122286">
    <property type="protein sequence ID" value="RPD56729.1"/>
    <property type="molecule type" value="Genomic_DNA"/>
</dbReference>
<sequence length="282" mass="31678">MWTVHVSMFNFPTFKDSVQCSNVCERCATRQRGSFAPEYCYTATSSASAAHVRPGHWTLDTGHWTRAGTCSPSYPDVHREQLAIHQAKYGLRRASTSDTFCRTAYSTRQRSAESRQATWQQSWIARASRVSYRRRFRCNGSLNRHDLPAPPATYPSMRLAQEWKTASRRHKAQALSLRHPTPSSSYICTYSGHRDASAHCSSAAGPGGTNLSPSSRARRSPHPRHRHVNRCADTTCAHLSTRPGPSGTQEQENNCPHRAARAGGDRVREKEERGKLFLPIDR</sequence>
<evidence type="ECO:0000256" key="1">
    <source>
        <dbReference type="SAM" id="MobiDB-lite"/>
    </source>
</evidence>